<dbReference type="PANTHER" id="PTHR13260">
    <property type="entry name" value="ANAPHASE PROMOTING COMPLEX SUBUNIT 4 APC4"/>
    <property type="match status" value="1"/>
</dbReference>
<dbReference type="InterPro" id="IPR024789">
    <property type="entry name" value="APC4"/>
</dbReference>
<keyword evidence="10" id="KW-1185">Reference proteome</keyword>
<dbReference type="InterPro" id="IPR036322">
    <property type="entry name" value="WD40_repeat_dom_sf"/>
</dbReference>
<dbReference type="AlphaFoldDB" id="A0A3B4BCN3"/>
<reference evidence="9" key="1">
    <citation type="submission" date="2025-08" db="UniProtKB">
        <authorList>
            <consortium name="Ensembl"/>
        </authorList>
    </citation>
    <scope>IDENTIFICATION</scope>
</reference>
<dbReference type="GO" id="GO:0034399">
    <property type="term" value="C:nuclear periphery"/>
    <property type="evidence" value="ECO:0007669"/>
    <property type="project" value="TreeGrafter"/>
</dbReference>
<dbReference type="GO" id="GO:0005680">
    <property type="term" value="C:anaphase-promoting complex"/>
    <property type="evidence" value="ECO:0007669"/>
    <property type="project" value="InterPro"/>
</dbReference>
<dbReference type="InterPro" id="IPR024790">
    <property type="entry name" value="APC4_long_dom"/>
</dbReference>
<dbReference type="GO" id="GO:0051301">
    <property type="term" value="P:cell division"/>
    <property type="evidence" value="ECO:0007669"/>
    <property type="project" value="UniProtKB-KW"/>
</dbReference>
<protein>
    <recommendedName>
        <fullName evidence="1">Anaphase-promoting complex subunit 4</fullName>
    </recommendedName>
</protein>
<evidence type="ECO:0000256" key="1">
    <source>
        <dbReference type="ARBA" id="ARBA00016067"/>
    </source>
</evidence>
<dbReference type="GO" id="GO:0070979">
    <property type="term" value="P:protein K11-linked ubiquitination"/>
    <property type="evidence" value="ECO:0007669"/>
    <property type="project" value="TreeGrafter"/>
</dbReference>
<feature type="compositionally biased region" description="Polar residues" evidence="6">
    <location>
        <begin position="670"/>
        <end position="688"/>
    </location>
</feature>
<evidence type="ECO:0000256" key="6">
    <source>
        <dbReference type="SAM" id="MobiDB-lite"/>
    </source>
</evidence>
<evidence type="ECO:0000256" key="5">
    <source>
        <dbReference type="ARBA" id="ARBA00023306"/>
    </source>
</evidence>
<keyword evidence="3" id="KW-0498">Mitosis</keyword>
<evidence type="ECO:0000313" key="9">
    <source>
        <dbReference type="Ensembl" id="ENSPMGP00000026234.1"/>
    </source>
</evidence>
<proteinExistence type="predicted"/>
<dbReference type="Pfam" id="PF23405">
    <property type="entry name" value="WD40_APC4_C-half"/>
    <property type="match status" value="1"/>
</dbReference>
<feature type="domain" description="Anaphase-promoting complex subunit 4 C-terminal half WD40" evidence="8">
    <location>
        <begin position="548"/>
        <end position="657"/>
    </location>
</feature>
<reference evidence="9" key="2">
    <citation type="submission" date="2025-09" db="UniProtKB">
        <authorList>
            <consortium name="Ensembl"/>
        </authorList>
    </citation>
    <scope>IDENTIFICATION</scope>
</reference>
<dbReference type="Pfam" id="PF12896">
    <property type="entry name" value="ANAPC4"/>
    <property type="match status" value="1"/>
</dbReference>
<evidence type="ECO:0000259" key="8">
    <source>
        <dbReference type="Pfam" id="PF23405"/>
    </source>
</evidence>
<dbReference type="Ensembl" id="ENSPMGT00000027940.1">
    <property type="protein sequence ID" value="ENSPMGP00000026234.1"/>
    <property type="gene ID" value="ENSPMGG00000021166.1"/>
</dbReference>
<dbReference type="SUPFAM" id="SSF50978">
    <property type="entry name" value="WD40 repeat-like"/>
    <property type="match status" value="1"/>
</dbReference>
<dbReference type="InterPro" id="IPR056358">
    <property type="entry name" value="APC4_C"/>
</dbReference>
<dbReference type="Gene3D" id="2.130.10.10">
    <property type="entry name" value="YVTN repeat-like/Quinoprotein amine dehydrogenase"/>
    <property type="match status" value="1"/>
</dbReference>
<dbReference type="STRING" id="409849.ENSPMGP00000026234"/>
<accession>A0A3B4BCN3</accession>
<evidence type="ECO:0000256" key="2">
    <source>
        <dbReference type="ARBA" id="ARBA00022618"/>
    </source>
</evidence>
<feature type="domain" description="Anaphase-promoting complex subunit 4 long" evidence="7">
    <location>
        <begin position="211"/>
        <end position="398"/>
    </location>
</feature>
<dbReference type="PANTHER" id="PTHR13260:SF0">
    <property type="entry name" value="ANAPHASE-PROMOTING COMPLEX SUBUNIT 4"/>
    <property type="match status" value="1"/>
</dbReference>
<dbReference type="Proteomes" id="UP000261520">
    <property type="component" value="Unplaced"/>
</dbReference>
<feature type="compositionally biased region" description="Acidic residues" evidence="6">
    <location>
        <begin position="710"/>
        <end position="719"/>
    </location>
</feature>
<evidence type="ECO:0000256" key="3">
    <source>
        <dbReference type="ARBA" id="ARBA00022776"/>
    </source>
</evidence>
<dbReference type="InterPro" id="IPR015943">
    <property type="entry name" value="WD40/YVTN_repeat-like_dom_sf"/>
</dbReference>
<keyword evidence="4" id="KW-0833">Ubl conjugation pathway</keyword>
<evidence type="ECO:0000313" key="10">
    <source>
        <dbReference type="Proteomes" id="UP000261520"/>
    </source>
</evidence>
<keyword evidence="5" id="KW-0131">Cell cycle</keyword>
<keyword evidence="2" id="KW-0132">Cell division</keyword>
<evidence type="ECO:0000256" key="4">
    <source>
        <dbReference type="ARBA" id="ARBA00022786"/>
    </source>
</evidence>
<name>A0A3B4BCN3_9GOBI</name>
<feature type="region of interest" description="Disordered" evidence="6">
    <location>
        <begin position="661"/>
        <end position="719"/>
    </location>
</feature>
<dbReference type="GO" id="GO:0031145">
    <property type="term" value="P:anaphase-promoting complex-dependent catabolic process"/>
    <property type="evidence" value="ECO:0007669"/>
    <property type="project" value="InterPro"/>
</dbReference>
<organism evidence="9 10">
    <name type="scientific">Periophthalmus magnuspinnatus</name>
    <dbReference type="NCBI Taxonomy" id="409849"/>
    <lineage>
        <taxon>Eukaryota</taxon>
        <taxon>Metazoa</taxon>
        <taxon>Chordata</taxon>
        <taxon>Craniata</taxon>
        <taxon>Vertebrata</taxon>
        <taxon>Euteleostomi</taxon>
        <taxon>Actinopterygii</taxon>
        <taxon>Neopterygii</taxon>
        <taxon>Teleostei</taxon>
        <taxon>Neoteleostei</taxon>
        <taxon>Acanthomorphata</taxon>
        <taxon>Gobiaria</taxon>
        <taxon>Gobiiformes</taxon>
        <taxon>Gobioidei</taxon>
        <taxon>Gobiidae</taxon>
        <taxon>Oxudercinae</taxon>
        <taxon>Periophthalmus</taxon>
    </lineage>
</organism>
<feature type="compositionally biased region" description="Basic and acidic residues" evidence="6">
    <location>
        <begin position="694"/>
        <end position="709"/>
    </location>
</feature>
<evidence type="ECO:0000259" key="7">
    <source>
        <dbReference type="Pfam" id="PF12896"/>
    </source>
</evidence>
<sequence>MHNEIGFIFPSSFRQVGEKQLPNPVLCMAWSPKRDLIALANTSGEVRVNVAPPSLVLAFSLGDTKQVVLCGVEKAEILHVFSIQSPVTCMHWVEVTEENSALTAFYNSEDESVLFLPKLPSLPKSYSTTSKIFSEEKSDEITNLLGEVRLNILVLGGDNGSVELYAYGMYKIATVSGISGTCRSLGLSSDLKSLSIITEVRSADNDPEICYCQLDTGLLSDCLPEVTRMARKFTHISTLLQYLHLSLTCMCEAWDDILMQMDHRLTKFVQVSFISCIFILHSPELQALLMNQLTVKGLKKLGMSIESSYSSIQKLVISHLLSGSEALLYHLSEVKGMSLWKQKFEPLGLDSAAVEGAITAVGSFSLKANELLQVIDKSMKNFAAFFRWLYVAMLRMCEEHVPPELNKMTQKDIAFVSDFLSEHFSENKELFDRKGKYFNVERVGQYLKDEEEDLVSPPNTKGNQWLKFLHESTHLKESPLLFPSYPQKSLHFVKRMMERVIEQCLQKPAVSLTVWNDKKAKVHNVVFSMPKMSPSKLYLLQKATDPHSSSYVYSCLDARFYDDEMLTIILQEPEGENGRRILAQLPLTSTLGCDTEFMWEPNKRLDQQTSAIPCQGIVLGNQWRELENMKAQFVAVNGIRKVACVLSANLRHVRVFEMDVEDEDDEGVDSQNVTAEQDVLETTMSSQGQEEEGATAKDQTEESRDTEDKLESEESLELS</sequence>